<protein>
    <recommendedName>
        <fullName evidence="2">Rubrerythrin rubredoxin-like domain-containing protein</fullName>
    </recommendedName>
</protein>
<reference evidence="4" key="1">
    <citation type="submission" date="2016-10" db="EMBL/GenBank/DDBJ databases">
        <authorList>
            <person name="Varghese N."/>
            <person name="Submissions S."/>
        </authorList>
    </citation>
    <scope>NUCLEOTIDE SEQUENCE [LARGE SCALE GENOMIC DNA]</scope>
    <source>
        <strain evidence="4">DSM 17038</strain>
    </source>
</reference>
<accession>A0A1I2Z6W2</accession>
<dbReference type="Pfam" id="PF21349">
    <property type="entry name" value="RUBY_RBDX"/>
    <property type="match status" value="1"/>
</dbReference>
<dbReference type="EMBL" id="FOOX01000025">
    <property type="protein sequence ID" value="SFH33226.1"/>
    <property type="molecule type" value="Genomic_DNA"/>
</dbReference>
<dbReference type="InterPro" id="IPR048574">
    <property type="entry name" value="RUBY_RBDX"/>
</dbReference>
<comment type="cofactor">
    <cofactor evidence="1">
        <name>Fe(3+)</name>
        <dbReference type="ChEBI" id="CHEBI:29034"/>
    </cofactor>
</comment>
<proteinExistence type="predicted"/>
<name>A0A1I2Z6W2_9FIRM</name>
<sequence length="117" mass="13078">MTLQEAQSFVQAVLTQQKINRETHGNTEADDKRNPLDWGVIVAEHVGHLIGALRCGDIQKVENEILHVAGPLLECWNSVKTNAKQTCNYKCSNCGEIFTLTEVNDKCPLCESKLIRI</sequence>
<dbReference type="RefSeq" id="WP_174550005.1">
    <property type="nucleotide sequence ID" value="NZ_FOOX01000025.1"/>
</dbReference>
<keyword evidence="4" id="KW-1185">Reference proteome</keyword>
<evidence type="ECO:0000313" key="4">
    <source>
        <dbReference type="Proteomes" id="UP000199337"/>
    </source>
</evidence>
<dbReference type="Proteomes" id="UP000199337">
    <property type="component" value="Unassembled WGS sequence"/>
</dbReference>
<dbReference type="Gene3D" id="2.20.28.10">
    <property type="match status" value="1"/>
</dbReference>
<gene>
    <name evidence="3" type="ORF">SAMN05660649_04766</name>
</gene>
<dbReference type="STRING" id="341036.SAMN05660649_04766"/>
<evidence type="ECO:0000313" key="3">
    <source>
        <dbReference type="EMBL" id="SFH33226.1"/>
    </source>
</evidence>
<evidence type="ECO:0000256" key="1">
    <source>
        <dbReference type="ARBA" id="ARBA00001965"/>
    </source>
</evidence>
<organism evidence="3 4">
    <name type="scientific">Desulfotruncus arcticus DSM 17038</name>
    <dbReference type="NCBI Taxonomy" id="1121424"/>
    <lineage>
        <taxon>Bacteria</taxon>
        <taxon>Bacillati</taxon>
        <taxon>Bacillota</taxon>
        <taxon>Clostridia</taxon>
        <taxon>Eubacteriales</taxon>
        <taxon>Desulfallaceae</taxon>
        <taxon>Desulfotruncus</taxon>
    </lineage>
</organism>
<feature type="domain" description="Rubrerythrin rubredoxin-like" evidence="2">
    <location>
        <begin position="89"/>
        <end position="111"/>
    </location>
</feature>
<evidence type="ECO:0000259" key="2">
    <source>
        <dbReference type="Pfam" id="PF21349"/>
    </source>
</evidence>
<dbReference type="AlphaFoldDB" id="A0A1I2Z6W2"/>